<dbReference type="PANTHER" id="PTHR39962">
    <property type="entry name" value="BLL4848 PROTEIN"/>
    <property type="match status" value="1"/>
</dbReference>
<reference evidence="3" key="1">
    <citation type="submission" date="2022-06" db="EMBL/GenBank/DDBJ databases">
        <title>Sneathiella actinostolidae sp. nov., isolated from a sea anemonein the Western Pacific Ocean.</title>
        <authorList>
            <person name="Wei M.J."/>
        </authorList>
    </citation>
    <scope>NUCLEOTIDE SEQUENCE</scope>
    <source>
        <strain evidence="3">PHK-P5</strain>
    </source>
</reference>
<organism evidence="3 4">
    <name type="scientific">Sneathiella marina</name>
    <dbReference type="NCBI Taxonomy" id="2950108"/>
    <lineage>
        <taxon>Bacteria</taxon>
        <taxon>Pseudomonadati</taxon>
        <taxon>Pseudomonadota</taxon>
        <taxon>Alphaproteobacteria</taxon>
        <taxon>Sneathiellales</taxon>
        <taxon>Sneathiellaceae</taxon>
        <taxon>Sneathiella</taxon>
    </lineage>
</organism>
<dbReference type="PANTHER" id="PTHR39962:SF1">
    <property type="entry name" value="LPXI FAMILY PROTEIN"/>
    <property type="match status" value="1"/>
</dbReference>
<evidence type="ECO:0000313" key="3">
    <source>
        <dbReference type="EMBL" id="USG59607.1"/>
    </source>
</evidence>
<protein>
    <submittedName>
        <fullName evidence="3">UDP-2,3-diacylglucosamine diphosphatase LpxI</fullName>
        <ecNumber evidence="3">3.6.1.54</ecNumber>
    </submittedName>
</protein>
<keyword evidence="3" id="KW-0378">Hydrolase</keyword>
<dbReference type="Gene3D" id="3.40.50.20">
    <property type="match status" value="1"/>
</dbReference>
<dbReference type="Gene3D" id="3.40.140.80">
    <property type="match status" value="1"/>
</dbReference>
<dbReference type="InterPro" id="IPR053174">
    <property type="entry name" value="LpxI"/>
</dbReference>
<name>A0ABY4VXE8_9PROT</name>
<dbReference type="InterPro" id="IPR010415">
    <property type="entry name" value="LpxI_C"/>
</dbReference>
<gene>
    <name evidence="3" type="primary">lpxI</name>
    <name evidence="3" type="ORF">NBZ79_10450</name>
</gene>
<evidence type="ECO:0000259" key="1">
    <source>
        <dbReference type="Pfam" id="PF06230"/>
    </source>
</evidence>
<dbReference type="EC" id="3.6.1.54" evidence="3"/>
<dbReference type="InterPro" id="IPR043167">
    <property type="entry name" value="LpxI_C_sf"/>
</dbReference>
<dbReference type="Proteomes" id="UP001056291">
    <property type="component" value="Chromosome"/>
</dbReference>
<proteinExistence type="predicted"/>
<dbReference type="GO" id="GO:0016787">
    <property type="term" value="F:hydrolase activity"/>
    <property type="evidence" value="ECO:0007669"/>
    <property type="project" value="UniProtKB-KW"/>
</dbReference>
<keyword evidence="4" id="KW-1185">Reference proteome</keyword>
<evidence type="ECO:0000259" key="2">
    <source>
        <dbReference type="Pfam" id="PF17930"/>
    </source>
</evidence>
<dbReference type="EMBL" id="CP098747">
    <property type="protein sequence ID" value="USG59607.1"/>
    <property type="molecule type" value="Genomic_DNA"/>
</dbReference>
<feature type="domain" description="LpxI N-terminal" evidence="2">
    <location>
        <begin position="18"/>
        <end position="145"/>
    </location>
</feature>
<dbReference type="RefSeq" id="WP_251932361.1">
    <property type="nucleotide sequence ID" value="NZ_CP098747.1"/>
</dbReference>
<accession>A0ABY4VXE8</accession>
<dbReference type="InterPro" id="IPR041255">
    <property type="entry name" value="LpxI_N"/>
</dbReference>
<evidence type="ECO:0000313" key="4">
    <source>
        <dbReference type="Proteomes" id="UP001056291"/>
    </source>
</evidence>
<dbReference type="Pfam" id="PF06230">
    <property type="entry name" value="LpxI_C"/>
    <property type="match status" value="1"/>
</dbReference>
<dbReference type="Pfam" id="PF17930">
    <property type="entry name" value="LpxI_N"/>
    <property type="match status" value="1"/>
</dbReference>
<feature type="domain" description="LpxI C-terminal" evidence="1">
    <location>
        <begin position="154"/>
        <end position="282"/>
    </location>
</feature>
<sequence>MKNQNVDSAKQTKIQTRRIGIIAGRGNLPIALARSLRADGETPFLLLIEGEADPDHYLDFPHKVIRIAKIGQFLKTLAAEKCTHITLAGPVNRPDFKKLVPDFEGIKLLAKISGALSKGDDGLMTAITTFIKDKGFDIIGAHEITGSMSIGKEQLGNSSPSEQDRQDIKEGIRIVKAIGELDIGQAAIIRDGYVLAVEAAEGTDGLLQRANSFSWSKPAGVLVKLSKPGQDLQADMPTIGPETVTEAINANLRGIAVEAGLTLVLDKTEVTRRADEGGIFIVGVSDSFTP</sequence>